<dbReference type="AlphaFoldDB" id="A0A2M9B5K3"/>
<organism evidence="3 4">
    <name type="scientific">Hymenobacter chitinivorans DSM 11115</name>
    <dbReference type="NCBI Taxonomy" id="1121954"/>
    <lineage>
        <taxon>Bacteria</taxon>
        <taxon>Pseudomonadati</taxon>
        <taxon>Bacteroidota</taxon>
        <taxon>Cytophagia</taxon>
        <taxon>Cytophagales</taxon>
        <taxon>Hymenobacteraceae</taxon>
        <taxon>Hymenobacter</taxon>
    </lineage>
</organism>
<name>A0A2M9B5K3_9BACT</name>
<protein>
    <submittedName>
        <fullName evidence="3">Uncharacterized protein</fullName>
    </submittedName>
</protein>
<gene>
    <name evidence="3" type="ORF">CLV45_3879</name>
</gene>
<dbReference type="RefSeq" id="WP_100338112.1">
    <property type="nucleotide sequence ID" value="NZ_PGFA01000003.1"/>
</dbReference>
<accession>A0A2M9B5K3</accession>
<comment type="caution">
    <text evidence="3">The sequence shown here is derived from an EMBL/GenBank/DDBJ whole genome shotgun (WGS) entry which is preliminary data.</text>
</comment>
<feature type="signal peptide" evidence="2">
    <location>
        <begin position="1"/>
        <end position="30"/>
    </location>
</feature>
<dbReference type="EMBL" id="PGFA01000003">
    <property type="protein sequence ID" value="PJJ53219.1"/>
    <property type="molecule type" value="Genomic_DNA"/>
</dbReference>
<feature type="transmembrane region" description="Helical" evidence="1">
    <location>
        <begin position="182"/>
        <end position="201"/>
    </location>
</feature>
<evidence type="ECO:0000256" key="2">
    <source>
        <dbReference type="SAM" id="SignalP"/>
    </source>
</evidence>
<dbReference type="OrthoDB" id="1427164at2"/>
<keyword evidence="2" id="KW-0732">Signal</keyword>
<keyword evidence="1" id="KW-1133">Transmembrane helix</keyword>
<sequence length="207" mass="22300">MARSFTLSLKTLLRTGALLLSGLFSQTAHAQHDVILRADGQEIKAKILTVSPENIRYVRSDTVSTDTLQIATAQVFLLRYANGVRELVHPPAVSNSTEIPRAEAIRLGAADARKYFRAPGAFWGTYGATLANPMAGVVTGVAVGSTRPPAHNLIVSDPNLLQNPDYVRSYRNQAQNKKLGKAAAGFGVGMATWAVAVVYLLSITTHW</sequence>
<evidence type="ECO:0000313" key="3">
    <source>
        <dbReference type="EMBL" id="PJJ53219.1"/>
    </source>
</evidence>
<dbReference type="Proteomes" id="UP000228535">
    <property type="component" value="Unassembled WGS sequence"/>
</dbReference>
<reference evidence="3 4" key="1">
    <citation type="submission" date="2017-11" db="EMBL/GenBank/DDBJ databases">
        <title>Genomic Encyclopedia of Archaeal and Bacterial Type Strains, Phase II (KMG-II): From Individual Species to Whole Genera.</title>
        <authorList>
            <person name="Goeker M."/>
        </authorList>
    </citation>
    <scope>NUCLEOTIDE SEQUENCE [LARGE SCALE GENOMIC DNA]</scope>
    <source>
        <strain evidence="3 4">DSM 11115</strain>
    </source>
</reference>
<keyword evidence="1" id="KW-0812">Transmembrane</keyword>
<keyword evidence="4" id="KW-1185">Reference proteome</keyword>
<feature type="chain" id="PRO_5014825242" evidence="2">
    <location>
        <begin position="31"/>
        <end position="207"/>
    </location>
</feature>
<proteinExistence type="predicted"/>
<evidence type="ECO:0000313" key="4">
    <source>
        <dbReference type="Proteomes" id="UP000228535"/>
    </source>
</evidence>
<evidence type="ECO:0000256" key="1">
    <source>
        <dbReference type="SAM" id="Phobius"/>
    </source>
</evidence>
<keyword evidence="1" id="KW-0472">Membrane</keyword>